<evidence type="ECO:0000259" key="1">
    <source>
        <dbReference type="Pfam" id="PF00899"/>
    </source>
</evidence>
<dbReference type="GO" id="GO:0020037">
    <property type="term" value="F:heme binding"/>
    <property type="evidence" value="ECO:0007669"/>
    <property type="project" value="InterPro"/>
</dbReference>
<dbReference type="GO" id="GO:0016705">
    <property type="term" value="F:oxidoreductase activity, acting on paired donors, with incorporation or reduction of molecular oxygen"/>
    <property type="evidence" value="ECO:0007669"/>
    <property type="project" value="InterPro"/>
</dbReference>
<dbReference type="InterPro" id="IPR000594">
    <property type="entry name" value="ThiF_NAD_FAD-bd"/>
</dbReference>
<feature type="domain" description="THIF-type NAD/FAD binding fold" evidence="1">
    <location>
        <begin position="9"/>
        <end position="169"/>
    </location>
</feature>
<dbReference type="InterPro" id="IPR035985">
    <property type="entry name" value="Ubiquitin-activating_enz"/>
</dbReference>
<dbReference type="GO" id="GO:0008641">
    <property type="term" value="F:ubiquitin-like modifier activating enzyme activity"/>
    <property type="evidence" value="ECO:0007669"/>
    <property type="project" value="InterPro"/>
</dbReference>
<dbReference type="GO" id="GO:0005506">
    <property type="term" value="F:iron ion binding"/>
    <property type="evidence" value="ECO:0007669"/>
    <property type="project" value="InterPro"/>
</dbReference>
<proteinExistence type="predicted"/>
<evidence type="ECO:0000313" key="3">
    <source>
        <dbReference type="Proteomes" id="UP000034795"/>
    </source>
</evidence>
<protein>
    <recommendedName>
        <fullName evidence="1">THIF-type NAD/FAD binding fold domain-containing protein</fullName>
    </recommendedName>
</protein>
<dbReference type="GO" id="GO:0004497">
    <property type="term" value="F:monooxygenase activity"/>
    <property type="evidence" value="ECO:0007669"/>
    <property type="project" value="InterPro"/>
</dbReference>
<dbReference type="Pfam" id="PF00899">
    <property type="entry name" value="ThiF"/>
    <property type="match status" value="1"/>
</dbReference>
<dbReference type="Gene3D" id="3.40.50.720">
    <property type="entry name" value="NAD(P)-binding Rossmann-like Domain"/>
    <property type="match status" value="1"/>
</dbReference>
<dbReference type="InterPro" id="IPR036396">
    <property type="entry name" value="Cyt_P450_sf"/>
</dbReference>
<reference evidence="2 3" key="1">
    <citation type="journal article" date="2015" name="Nature">
        <title>rRNA introns, odd ribosomes, and small enigmatic genomes across a large radiation of phyla.</title>
        <authorList>
            <person name="Brown C.T."/>
            <person name="Hug L.A."/>
            <person name="Thomas B.C."/>
            <person name="Sharon I."/>
            <person name="Castelle C.J."/>
            <person name="Singh A."/>
            <person name="Wilkins M.J."/>
            <person name="Williams K.H."/>
            <person name="Banfield J.F."/>
        </authorList>
    </citation>
    <scope>NUCLEOTIDE SEQUENCE [LARGE SCALE GENOMIC DNA]</scope>
</reference>
<dbReference type="STRING" id="1618994.UX57_C0018G0013"/>
<dbReference type="EMBL" id="LCMS01000018">
    <property type="protein sequence ID" value="KKU40374.1"/>
    <property type="molecule type" value="Genomic_DNA"/>
</dbReference>
<name>A0A0G1Q5V8_9BACT</name>
<organism evidence="2 3">
    <name type="scientific">Candidatus Uhrbacteria bacterium GW2011_GWE2_46_68</name>
    <dbReference type="NCBI Taxonomy" id="1618994"/>
    <lineage>
        <taxon>Bacteria</taxon>
        <taxon>Candidatus Uhriibacteriota</taxon>
    </lineage>
</organism>
<comment type="caution">
    <text evidence="2">The sequence shown here is derived from an EMBL/GenBank/DDBJ whole genome shotgun (WGS) entry which is preliminary data.</text>
</comment>
<dbReference type="Proteomes" id="UP000034795">
    <property type="component" value="Unassembled WGS sequence"/>
</dbReference>
<dbReference type="SUPFAM" id="SSF69572">
    <property type="entry name" value="Activating enzymes of the ubiquitin-like proteins"/>
    <property type="match status" value="1"/>
</dbReference>
<accession>A0A0G1Q5V8</accession>
<gene>
    <name evidence="2" type="ORF">UX57_C0018G0013</name>
</gene>
<dbReference type="SUPFAM" id="SSF48264">
    <property type="entry name" value="Cytochrome P450"/>
    <property type="match status" value="1"/>
</dbReference>
<evidence type="ECO:0000313" key="2">
    <source>
        <dbReference type="EMBL" id="KKU40374.1"/>
    </source>
</evidence>
<dbReference type="AlphaFoldDB" id="A0A0G1Q5V8"/>
<sequence length="252" mass="28343">MIVPTRILNIVVVGIGGVGSALVPKLSRYCQFLPEGIEVKMTLIDGDEYQEKNRGRQAFHRLGNKAEVTVERISAEWPRIEFVSFGQYLTEENIEFLLCEVDNDSGVPQDTVVFVGVDNNDTKNVIDRYAQGRENIIVICGGNDYTDGNVQLFVRKGGKEVTQSLSTVHNEIAHPTDRSPHKMSCEELAAESAPQLFFANETVSVLMCWVFWHVVEHPAFLNDPAFAELFFDMEIGKVNSYQRHPQPPPTKE</sequence>